<sequence length="84" mass="9399">MDSMKLVQDEFDEESLSDEEEKVELHKLKITKGGSGMMGGCGQVAVFLMFWMCMMGICVLTMHIVARSDPNRQKLIVIAVACAW</sequence>
<evidence type="ECO:0000256" key="1">
    <source>
        <dbReference type="SAM" id="Phobius"/>
    </source>
</evidence>
<name>H2YZK4_CIOSA</name>
<accession>H2YZK4</accession>
<reference evidence="3" key="1">
    <citation type="submission" date="2003-08" db="EMBL/GenBank/DDBJ databases">
        <authorList>
            <person name="Birren B."/>
            <person name="Nusbaum C."/>
            <person name="Abebe A."/>
            <person name="Abouelleil A."/>
            <person name="Adekoya E."/>
            <person name="Ait-zahra M."/>
            <person name="Allen N."/>
            <person name="Allen T."/>
            <person name="An P."/>
            <person name="Anderson M."/>
            <person name="Anderson S."/>
            <person name="Arachchi H."/>
            <person name="Armbruster J."/>
            <person name="Bachantsang P."/>
            <person name="Baldwin J."/>
            <person name="Barry A."/>
            <person name="Bayul T."/>
            <person name="Blitshsteyn B."/>
            <person name="Bloom T."/>
            <person name="Blye J."/>
            <person name="Boguslavskiy L."/>
            <person name="Borowsky M."/>
            <person name="Boukhgalter B."/>
            <person name="Brunache A."/>
            <person name="Butler J."/>
            <person name="Calixte N."/>
            <person name="Calvo S."/>
            <person name="Camarata J."/>
            <person name="Campo K."/>
            <person name="Chang J."/>
            <person name="Cheshatsang Y."/>
            <person name="Citroen M."/>
            <person name="Collymore A."/>
            <person name="Considine T."/>
            <person name="Cook A."/>
            <person name="Cooke P."/>
            <person name="Corum B."/>
            <person name="Cuomo C."/>
            <person name="David R."/>
            <person name="Dawoe T."/>
            <person name="Degray S."/>
            <person name="Dodge S."/>
            <person name="Dooley K."/>
            <person name="Dorje P."/>
            <person name="Dorjee K."/>
            <person name="Dorris L."/>
            <person name="Duffey N."/>
            <person name="Dupes A."/>
            <person name="Elkins T."/>
            <person name="Engels R."/>
            <person name="Erickson J."/>
            <person name="Farina A."/>
            <person name="Faro S."/>
            <person name="Ferreira P."/>
            <person name="Fischer H."/>
            <person name="Fitzgerald M."/>
            <person name="Foley K."/>
            <person name="Gage D."/>
            <person name="Galagan J."/>
            <person name="Gearin G."/>
            <person name="Gnerre S."/>
            <person name="Gnirke A."/>
            <person name="Goyette A."/>
            <person name="Graham J."/>
            <person name="Grandbois E."/>
            <person name="Gyaltsen K."/>
            <person name="Hafez N."/>
            <person name="Hagopian D."/>
            <person name="Hagos B."/>
            <person name="Hall J."/>
            <person name="Hatcher B."/>
            <person name="Heller A."/>
            <person name="Higgins H."/>
            <person name="Honan T."/>
            <person name="Horn A."/>
            <person name="Houde N."/>
            <person name="Hughes L."/>
            <person name="Hulme W."/>
            <person name="Husby E."/>
            <person name="Iliev I."/>
            <person name="Jaffe D."/>
            <person name="Jones C."/>
            <person name="Kamal M."/>
            <person name="Kamat A."/>
            <person name="Kamvysselis M."/>
            <person name="Karlsson E."/>
            <person name="Kells C."/>
            <person name="Kieu A."/>
            <person name="Kisner P."/>
            <person name="Kodira C."/>
            <person name="Kulbokas E."/>
            <person name="Labutti K."/>
            <person name="Lama D."/>
            <person name="Landers T."/>
            <person name="Leger J."/>
            <person name="Levine S."/>
            <person name="Lewis D."/>
            <person name="Lewis T."/>
            <person name="Lindblad-toh K."/>
            <person name="Liu X."/>
            <person name="Lokyitsang T."/>
            <person name="Lokyitsang Y."/>
            <person name="Lucien O."/>
            <person name="Lui A."/>
            <person name="Ma L.J."/>
            <person name="Mabbitt R."/>
            <person name="Macdonald J."/>
            <person name="Maclean C."/>
            <person name="Major J."/>
            <person name="Manning J."/>
            <person name="Marabella R."/>
            <person name="Maru K."/>
            <person name="Matthews C."/>
            <person name="Mauceli E."/>
            <person name="Mccarthy M."/>
            <person name="Mcdonough S."/>
            <person name="Mcghee T."/>
            <person name="Meldrim J."/>
            <person name="Meneus L."/>
            <person name="Mesirov J."/>
            <person name="Mihalev A."/>
            <person name="Mihova T."/>
            <person name="Mikkelsen T."/>
            <person name="Mlenga V."/>
            <person name="Moru K."/>
            <person name="Mozes J."/>
            <person name="Mulrain L."/>
            <person name="Munson G."/>
            <person name="Naylor J."/>
            <person name="Newes C."/>
            <person name="Nguyen C."/>
            <person name="Nguyen N."/>
            <person name="Nguyen T."/>
            <person name="Nicol R."/>
            <person name="Nielsen C."/>
            <person name="Nizzari M."/>
            <person name="Norbu C."/>
            <person name="Norbu N."/>
            <person name="O'donnell P."/>
            <person name="Okoawo O."/>
            <person name="O'leary S."/>
            <person name="Omotosho B."/>
            <person name="O'neill K."/>
            <person name="Osman S."/>
            <person name="Parker S."/>
            <person name="Perrin D."/>
            <person name="Phunkhang P."/>
            <person name="Piqani B."/>
            <person name="Purcell S."/>
            <person name="Rachupka T."/>
            <person name="Ramasamy U."/>
            <person name="Rameau R."/>
            <person name="Ray V."/>
            <person name="Raymond C."/>
            <person name="Retta R."/>
            <person name="Richardson S."/>
            <person name="Rise C."/>
            <person name="Rodriguez J."/>
            <person name="Rogers J."/>
            <person name="Rogov P."/>
            <person name="Rutman M."/>
            <person name="Schupbach R."/>
            <person name="Seaman C."/>
            <person name="Settipalli S."/>
            <person name="Sharpe T."/>
            <person name="Sheridan J."/>
            <person name="Sherpa N."/>
            <person name="Shi J."/>
            <person name="Smirnov S."/>
            <person name="Smith C."/>
            <person name="Sougnez C."/>
            <person name="Spencer B."/>
            <person name="Stalker J."/>
            <person name="Stange-thomann N."/>
            <person name="Stavropoulos S."/>
            <person name="Stetson K."/>
            <person name="Stone C."/>
            <person name="Stone S."/>
            <person name="Stubbs M."/>
            <person name="Talamas J."/>
            <person name="Tchuinga P."/>
            <person name="Tenzing P."/>
            <person name="Tesfaye S."/>
            <person name="Theodore J."/>
            <person name="Thoulutsang Y."/>
            <person name="Topham K."/>
            <person name="Towey S."/>
            <person name="Tsamla T."/>
            <person name="Tsomo N."/>
            <person name="Vallee D."/>
            <person name="Vassiliev H."/>
            <person name="Venkataraman V."/>
            <person name="Vinson J."/>
            <person name="Vo A."/>
            <person name="Wade C."/>
            <person name="Wang S."/>
            <person name="Wangchuk T."/>
            <person name="Wangdi T."/>
            <person name="Whittaker C."/>
            <person name="Wilkinson J."/>
            <person name="Wu Y."/>
            <person name="Wyman D."/>
            <person name="Yadav S."/>
            <person name="Yang S."/>
            <person name="Yang X."/>
            <person name="Yeager S."/>
            <person name="Yee E."/>
            <person name="Young G."/>
            <person name="Zainoun J."/>
            <person name="Zembeck L."/>
            <person name="Zimmer A."/>
            <person name="Zody M."/>
            <person name="Lander E."/>
        </authorList>
    </citation>
    <scope>NUCLEOTIDE SEQUENCE [LARGE SCALE GENOMIC DNA]</scope>
</reference>
<dbReference type="GeneTree" id="ENSGT00660000097384"/>
<protein>
    <submittedName>
        <fullName evidence="2">Uncharacterized protein</fullName>
    </submittedName>
</protein>
<organism evidence="2 3">
    <name type="scientific">Ciona savignyi</name>
    <name type="common">Pacific transparent sea squirt</name>
    <dbReference type="NCBI Taxonomy" id="51511"/>
    <lineage>
        <taxon>Eukaryota</taxon>
        <taxon>Metazoa</taxon>
        <taxon>Chordata</taxon>
        <taxon>Tunicata</taxon>
        <taxon>Ascidiacea</taxon>
        <taxon>Phlebobranchia</taxon>
        <taxon>Cionidae</taxon>
        <taxon>Ciona</taxon>
    </lineage>
</organism>
<dbReference type="Ensembl" id="ENSCSAVT00000010896.1">
    <property type="protein sequence ID" value="ENSCSAVP00000010766.1"/>
    <property type="gene ID" value="ENSCSAVG00000006315.1"/>
</dbReference>
<dbReference type="AlphaFoldDB" id="H2YZK4"/>
<keyword evidence="3" id="KW-1185">Reference proteome</keyword>
<keyword evidence="1" id="KW-0812">Transmembrane</keyword>
<evidence type="ECO:0000313" key="2">
    <source>
        <dbReference type="Ensembl" id="ENSCSAVP00000010766.1"/>
    </source>
</evidence>
<dbReference type="Proteomes" id="UP000007875">
    <property type="component" value="Unassembled WGS sequence"/>
</dbReference>
<reference evidence="2" key="3">
    <citation type="submission" date="2025-09" db="UniProtKB">
        <authorList>
            <consortium name="Ensembl"/>
        </authorList>
    </citation>
    <scope>IDENTIFICATION</scope>
</reference>
<dbReference type="InParanoid" id="H2YZK4"/>
<keyword evidence="1" id="KW-1133">Transmembrane helix</keyword>
<proteinExistence type="predicted"/>
<keyword evidence="1" id="KW-0472">Membrane</keyword>
<evidence type="ECO:0000313" key="3">
    <source>
        <dbReference type="Proteomes" id="UP000007875"/>
    </source>
</evidence>
<dbReference type="HOGENOM" id="CLU_2533203_0_0_1"/>
<feature type="transmembrane region" description="Helical" evidence="1">
    <location>
        <begin position="44"/>
        <end position="66"/>
    </location>
</feature>
<reference evidence="2" key="2">
    <citation type="submission" date="2025-08" db="UniProtKB">
        <authorList>
            <consortium name="Ensembl"/>
        </authorList>
    </citation>
    <scope>IDENTIFICATION</scope>
</reference>